<evidence type="ECO:0000256" key="4">
    <source>
        <dbReference type="ARBA" id="ARBA00023136"/>
    </source>
</evidence>
<feature type="domain" description="Ion transport" evidence="7">
    <location>
        <begin position="434"/>
        <end position="549"/>
    </location>
</feature>
<dbReference type="AlphaFoldDB" id="A0A7J6PP56"/>
<feature type="transmembrane region" description="Helical" evidence="6">
    <location>
        <begin position="394"/>
        <end position="416"/>
    </location>
</feature>
<evidence type="ECO:0000313" key="8">
    <source>
        <dbReference type="EMBL" id="KAF4697301.1"/>
    </source>
</evidence>
<keyword evidence="3 6" id="KW-1133">Transmembrane helix</keyword>
<evidence type="ECO:0000256" key="5">
    <source>
        <dbReference type="SAM" id="MobiDB-lite"/>
    </source>
</evidence>
<dbReference type="GO" id="GO:0005249">
    <property type="term" value="F:voltage-gated potassium channel activity"/>
    <property type="evidence" value="ECO:0007669"/>
    <property type="project" value="TreeGrafter"/>
</dbReference>
<sequence>MSHYDFKSATTHTSSIFVDDDAHSTSEEFMRVHSRLDGMMEQLMTYNIGIAQALNDEFTCIRTYIDDKLSLLREDIRKIVKDEVKRGDEGEQGKEGNTTTKKKKTVKLDTATINMAYDIDDVATADAIATSSIRPAGRRRGTSSNNNKNNWTVLAPSRLSSKRSLASTIFNSSTIGSSTQGLSSLLDNMGIPQDNNRATDSSSNSTPRATRFLSNPIRNSNEYARFNSINRGSAGLTSTSGNIGLWPIPQQQGKGLLFNVNTNDAMKQQYQRKSRWTSSTIYEDTKAEKELAVDDDNNKTSMTLDKGASNTDLLLMRNKMMRPPAIGTTSVINGQYHDDNYNTTSIGMLLLIPDQGYTLVLNIISLTLSIYTVLVVPYNIAFGGETSDITWDKILHMIVEMLFLLDIILNFRTCFYDSGTLNVNPIDIRNRYTCGKLLCFLLLLAHIVACLWWLLGGVDANNIKTDDHNGADTEYWAFKFSDQFTDSNLTPYIHSMFYSIGMMTTFGFFDISPSNTLERSFTMAIMLISGVVYAFVVGAISRVMASYDEHESYHRTKMKQYTQFMRSHCIKDDLQTKVRRYIDHKVRQRSNSNGNNIQSMMATLSSSLQNEVLLQLHGKLLIRVKFLSLLPRNLLGTSVLAANVVGRWVTDGHADNNNNNLLAGVPLAVMRPLRDGGRRSRRGGRRRATLLSMVAHRMGGNATRMNPVIGDSVRYTLDPTVPPLNGITGIPGVTLLYGKPHHRSEVLYSEKDVMSDTCLFVDEPRRATAICQTFVEVVTVTRNALQEQLYGNSDWLKLYFKEAALIACANNNDAELKRLLARKFIDITTRAPKTREHLIHVAAYYKSSGVVKALLEREADVNAELEDGKTALHIAVYNEDSNNHHTARGRCS</sequence>
<gene>
    <name evidence="8" type="ORF">FOZ60_009923</name>
</gene>
<organism evidence="8 9">
    <name type="scientific">Perkinsus olseni</name>
    <name type="common">Perkinsus atlanticus</name>
    <dbReference type="NCBI Taxonomy" id="32597"/>
    <lineage>
        <taxon>Eukaryota</taxon>
        <taxon>Sar</taxon>
        <taxon>Alveolata</taxon>
        <taxon>Perkinsozoa</taxon>
        <taxon>Perkinsea</taxon>
        <taxon>Perkinsida</taxon>
        <taxon>Perkinsidae</taxon>
        <taxon>Perkinsus</taxon>
    </lineage>
</organism>
<reference evidence="8 9" key="1">
    <citation type="submission" date="2020-04" db="EMBL/GenBank/DDBJ databases">
        <title>Perkinsus olseni comparative genomics.</title>
        <authorList>
            <person name="Bogema D.R."/>
        </authorList>
    </citation>
    <scope>NUCLEOTIDE SEQUENCE [LARGE SCALE GENOMIC DNA]</scope>
    <source>
        <strain evidence="8">00978-12</strain>
    </source>
</reference>
<dbReference type="GO" id="GO:0042391">
    <property type="term" value="P:regulation of membrane potential"/>
    <property type="evidence" value="ECO:0007669"/>
    <property type="project" value="TreeGrafter"/>
</dbReference>
<feature type="transmembrane region" description="Helical" evidence="6">
    <location>
        <begin position="492"/>
        <end position="509"/>
    </location>
</feature>
<feature type="compositionally biased region" description="Polar residues" evidence="5">
    <location>
        <begin position="193"/>
        <end position="216"/>
    </location>
</feature>
<proteinExistence type="predicted"/>
<dbReference type="PANTHER" id="PTHR10217">
    <property type="entry name" value="VOLTAGE AND LIGAND GATED POTASSIUM CHANNEL"/>
    <property type="match status" value="1"/>
</dbReference>
<dbReference type="InterPro" id="IPR002110">
    <property type="entry name" value="Ankyrin_rpt"/>
</dbReference>
<feature type="transmembrane region" description="Helical" evidence="6">
    <location>
        <begin position="437"/>
        <end position="455"/>
    </location>
</feature>
<dbReference type="Pfam" id="PF00520">
    <property type="entry name" value="Ion_trans"/>
    <property type="match status" value="1"/>
</dbReference>
<dbReference type="Gene3D" id="1.10.287.70">
    <property type="match status" value="1"/>
</dbReference>
<dbReference type="Pfam" id="PF12796">
    <property type="entry name" value="Ank_2"/>
    <property type="match status" value="1"/>
</dbReference>
<comment type="caution">
    <text evidence="8">The sequence shown here is derived from an EMBL/GenBank/DDBJ whole genome shotgun (WGS) entry which is preliminary data.</text>
</comment>
<evidence type="ECO:0000256" key="3">
    <source>
        <dbReference type="ARBA" id="ARBA00022989"/>
    </source>
</evidence>
<keyword evidence="4 6" id="KW-0472">Membrane</keyword>
<dbReference type="Proteomes" id="UP000541610">
    <property type="component" value="Unassembled WGS sequence"/>
</dbReference>
<dbReference type="InterPro" id="IPR005821">
    <property type="entry name" value="Ion_trans_dom"/>
</dbReference>
<dbReference type="PANTHER" id="PTHR10217:SF435">
    <property type="entry name" value="POTASSIUM VOLTAGE-GATED CHANNEL PROTEIN EAG"/>
    <property type="match status" value="1"/>
</dbReference>
<evidence type="ECO:0000256" key="6">
    <source>
        <dbReference type="SAM" id="Phobius"/>
    </source>
</evidence>
<evidence type="ECO:0000256" key="1">
    <source>
        <dbReference type="ARBA" id="ARBA00004141"/>
    </source>
</evidence>
<name>A0A7J6PP56_PEROL</name>
<dbReference type="InterPro" id="IPR050818">
    <property type="entry name" value="KCNH_animal-type"/>
</dbReference>
<feature type="region of interest" description="Disordered" evidence="5">
    <location>
        <begin position="184"/>
        <end position="216"/>
    </location>
</feature>
<keyword evidence="2 6" id="KW-0812">Transmembrane</keyword>
<evidence type="ECO:0000259" key="7">
    <source>
        <dbReference type="Pfam" id="PF00520"/>
    </source>
</evidence>
<feature type="transmembrane region" description="Helical" evidence="6">
    <location>
        <begin position="359"/>
        <end position="382"/>
    </location>
</feature>
<feature type="transmembrane region" description="Helical" evidence="6">
    <location>
        <begin position="521"/>
        <end position="540"/>
    </location>
</feature>
<dbReference type="InterPro" id="IPR018490">
    <property type="entry name" value="cNMP-bd_dom_sf"/>
</dbReference>
<dbReference type="Gene3D" id="1.25.40.20">
    <property type="entry name" value="Ankyrin repeat-containing domain"/>
    <property type="match status" value="1"/>
</dbReference>
<dbReference type="SUPFAM" id="SSF48403">
    <property type="entry name" value="Ankyrin repeat"/>
    <property type="match status" value="1"/>
</dbReference>
<dbReference type="InterPro" id="IPR036770">
    <property type="entry name" value="Ankyrin_rpt-contain_sf"/>
</dbReference>
<dbReference type="GO" id="GO:0005886">
    <property type="term" value="C:plasma membrane"/>
    <property type="evidence" value="ECO:0007669"/>
    <property type="project" value="TreeGrafter"/>
</dbReference>
<dbReference type="Gene3D" id="1.10.287.630">
    <property type="entry name" value="Helix hairpin bin"/>
    <property type="match status" value="1"/>
</dbReference>
<evidence type="ECO:0000313" key="9">
    <source>
        <dbReference type="Proteomes" id="UP000541610"/>
    </source>
</evidence>
<protein>
    <recommendedName>
        <fullName evidence="7">Ion transport domain-containing protein</fullName>
    </recommendedName>
</protein>
<accession>A0A7J6PP56</accession>
<comment type="subcellular location">
    <subcellularLocation>
        <location evidence="1">Membrane</location>
        <topology evidence="1">Multi-pass membrane protein</topology>
    </subcellularLocation>
</comment>
<dbReference type="SUPFAM" id="SSF81324">
    <property type="entry name" value="Voltage-gated potassium channels"/>
    <property type="match status" value="1"/>
</dbReference>
<dbReference type="EMBL" id="JABANP010000004">
    <property type="protein sequence ID" value="KAF4697301.1"/>
    <property type="molecule type" value="Genomic_DNA"/>
</dbReference>
<dbReference type="SUPFAM" id="SSF51206">
    <property type="entry name" value="cAMP-binding domain-like"/>
    <property type="match status" value="2"/>
</dbReference>
<dbReference type="OrthoDB" id="432483at2759"/>
<evidence type="ECO:0000256" key="2">
    <source>
        <dbReference type="ARBA" id="ARBA00022692"/>
    </source>
</evidence>